<comment type="caution">
    <text evidence="1">The sequence shown here is derived from an EMBL/GenBank/DDBJ whole genome shotgun (WGS) entry which is preliminary data.</text>
</comment>
<proteinExistence type="predicted"/>
<reference evidence="1" key="1">
    <citation type="submission" date="2022-04" db="EMBL/GenBank/DDBJ databases">
        <title>Draft genome sequences of lactic acid bacteria (LAB) strains involved in meat spoilage.</title>
        <authorList>
            <person name="Palevich N."/>
        </authorList>
    </citation>
    <scope>NUCLEOTIDE SEQUENCE</scope>
    <source>
        <strain evidence="1">9-14</strain>
    </source>
</reference>
<sequence>MKELQIIKCELPLFRPFWQIGDIVKLDHHFSVKSDDEWLILDMMSPYQERYPQRVVVIYLCQNLTQSAEQAGVFTLTDWNKKSKNKVSDSVIEITYTSILDKDVYNLPHVGNFGFIAGRPIKVLETIGSKFNGTDIISDFYARYIEFLSPNEAKSRLLEKRKSELKMTVISMNEFPKTKFKSKGDM</sequence>
<accession>A0AAW8RG68</accession>
<dbReference type="EMBL" id="JALRMR010000032">
    <property type="protein sequence ID" value="MDT1975474.1"/>
    <property type="molecule type" value="Genomic_DNA"/>
</dbReference>
<gene>
    <name evidence="1" type="ORF">MX635_13785</name>
</gene>
<dbReference type="Proteomes" id="UP001249945">
    <property type="component" value="Unassembled WGS sequence"/>
</dbReference>
<dbReference type="AlphaFoldDB" id="A0AAW8RG68"/>
<name>A0AAW8RG68_CARDV</name>
<protein>
    <submittedName>
        <fullName evidence="1">Uncharacterized protein</fullName>
    </submittedName>
</protein>
<organism evidence="1 2">
    <name type="scientific">Carnobacterium divergens</name>
    <name type="common">Lactobacillus divergens</name>
    <dbReference type="NCBI Taxonomy" id="2748"/>
    <lineage>
        <taxon>Bacteria</taxon>
        <taxon>Bacillati</taxon>
        <taxon>Bacillota</taxon>
        <taxon>Bacilli</taxon>
        <taxon>Lactobacillales</taxon>
        <taxon>Carnobacteriaceae</taxon>
        <taxon>Carnobacterium</taxon>
    </lineage>
</organism>
<dbReference type="RefSeq" id="WP_311781079.1">
    <property type="nucleotide sequence ID" value="NZ_JALRMR010000032.1"/>
</dbReference>
<evidence type="ECO:0000313" key="2">
    <source>
        <dbReference type="Proteomes" id="UP001249945"/>
    </source>
</evidence>
<evidence type="ECO:0000313" key="1">
    <source>
        <dbReference type="EMBL" id="MDT1975474.1"/>
    </source>
</evidence>